<evidence type="ECO:0000256" key="2">
    <source>
        <dbReference type="ARBA" id="ARBA00022475"/>
    </source>
</evidence>
<dbReference type="PANTHER" id="PTHR30482:SF17">
    <property type="entry name" value="ABC TRANSPORTER ATP-BINDING PROTEIN"/>
    <property type="match status" value="1"/>
</dbReference>
<keyword evidence="9" id="KW-1185">Reference proteome</keyword>
<dbReference type="InterPro" id="IPR001851">
    <property type="entry name" value="ABC_transp_permease"/>
</dbReference>
<feature type="transmembrane region" description="Helical" evidence="6">
    <location>
        <begin position="63"/>
        <end position="83"/>
    </location>
</feature>
<reference evidence="8 9" key="1">
    <citation type="submission" date="2019-07" db="EMBL/GenBank/DDBJ databases">
        <title>Qingshengfaniella alkalisoli gen. nov., sp. nov., isolated from saline soil.</title>
        <authorList>
            <person name="Xu L."/>
            <person name="Huang X.-X."/>
            <person name="Sun J.-Q."/>
        </authorList>
    </citation>
    <scope>NUCLEOTIDE SEQUENCE [LARGE SCALE GENOMIC DNA]</scope>
    <source>
        <strain evidence="8 9">DSM 27279</strain>
    </source>
</reference>
<dbReference type="CDD" id="cd06581">
    <property type="entry name" value="TM_PBP1_LivM_like"/>
    <property type="match status" value="1"/>
</dbReference>
<evidence type="ECO:0000313" key="8">
    <source>
        <dbReference type="EMBL" id="TSH97658.1"/>
    </source>
</evidence>
<evidence type="ECO:0000256" key="6">
    <source>
        <dbReference type="SAM" id="Phobius"/>
    </source>
</evidence>
<feature type="transmembrane region" description="Helical" evidence="6">
    <location>
        <begin position="95"/>
        <end position="117"/>
    </location>
</feature>
<evidence type="ECO:0000256" key="1">
    <source>
        <dbReference type="ARBA" id="ARBA00004651"/>
    </source>
</evidence>
<dbReference type="EMBL" id="VLTJ01000008">
    <property type="protein sequence ID" value="TSH97658.1"/>
    <property type="molecule type" value="Genomic_DNA"/>
</dbReference>
<feature type="chain" id="PRO_5022024027" evidence="7">
    <location>
        <begin position="23"/>
        <end position="341"/>
    </location>
</feature>
<comment type="subcellular location">
    <subcellularLocation>
        <location evidence="1">Cell membrane</location>
        <topology evidence="1">Multi-pass membrane protein</topology>
    </subcellularLocation>
</comment>
<protein>
    <submittedName>
        <fullName evidence="8">Branched-chain amino acid ABC transporter permease</fullName>
    </submittedName>
</protein>
<dbReference type="OrthoDB" id="8846334at2"/>
<keyword evidence="5 6" id="KW-0472">Membrane</keyword>
<evidence type="ECO:0000256" key="4">
    <source>
        <dbReference type="ARBA" id="ARBA00022989"/>
    </source>
</evidence>
<evidence type="ECO:0000256" key="3">
    <source>
        <dbReference type="ARBA" id="ARBA00022692"/>
    </source>
</evidence>
<dbReference type="GO" id="GO:0005886">
    <property type="term" value="C:plasma membrane"/>
    <property type="evidence" value="ECO:0007669"/>
    <property type="project" value="UniProtKB-SubCell"/>
</dbReference>
<name>A0A556AXL8_9BURK</name>
<feature type="transmembrane region" description="Helical" evidence="6">
    <location>
        <begin position="124"/>
        <end position="145"/>
    </location>
</feature>
<dbReference type="AlphaFoldDB" id="A0A556AXL8"/>
<organism evidence="8 9">
    <name type="scientific">Verticiella sediminum</name>
    <dbReference type="NCBI Taxonomy" id="1247510"/>
    <lineage>
        <taxon>Bacteria</taxon>
        <taxon>Pseudomonadati</taxon>
        <taxon>Pseudomonadota</taxon>
        <taxon>Betaproteobacteria</taxon>
        <taxon>Burkholderiales</taxon>
        <taxon>Alcaligenaceae</taxon>
        <taxon>Verticiella</taxon>
    </lineage>
</organism>
<accession>A0A556AXL8</accession>
<evidence type="ECO:0000313" key="9">
    <source>
        <dbReference type="Proteomes" id="UP000318405"/>
    </source>
</evidence>
<feature type="transmembrane region" description="Helical" evidence="6">
    <location>
        <begin position="215"/>
        <end position="236"/>
    </location>
</feature>
<proteinExistence type="predicted"/>
<dbReference type="InterPro" id="IPR043428">
    <property type="entry name" value="LivM-like"/>
</dbReference>
<feature type="transmembrane region" description="Helical" evidence="6">
    <location>
        <begin position="170"/>
        <end position="189"/>
    </location>
</feature>
<feature type="signal peptide" evidence="7">
    <location>
        <begin position="1"/>
        <end position="22"/>
    </location>
</feature>
<dbReference type="GO" id="GO:0015658">
    <property type="term" value="F:branched-chain amino acid transmembrane transporter activity"/>
    <property type="evidence" value="ECO:0007669"/>
    <property type="project" value="InterPro"/>
</dbReference>
<sequence length="341" mass="36265">MSRRTLLNLILVALFASLPVLASVLDAPHLVGLATRFAIYGIAAASLDLVMGYGAMHSFGHAAFFGLGGYVVGVLAFHASMGLPLLGWTGTQAALLAWPLALACCGLLGLIVGYLSLRTSGVQFIMITLAFGQMVYYLLTSLPLYGGDDGMPLDQPNALPGVDLADPVQRYYLCAGLLLACLALWHRVVNSRFGYVLQGLRQSERRSVSLGVSALRYRLTAFTLSATGTGLAGILWANHALFISPDMASWHKSGELMAMVILGGVGTLVGPVLGAMAYLGLEELLGRWTEHWMLFFGPLLLVVVLFGRRGIHGLLTGPAPRRKVVAPHDAPRGAALKEVAP</sequence>
<feature type="transmembrane region" description="Helical" evidence="6">
    <location>
        <begin position="38"/>
        <end position="56"/>
    </location>
</feature>
<keyword evidence="2" id="KW-1003">Cell membrane</keyword>
<dbReference type="RefSeq" id="WP_143947183.1">
    <property type="nucleotide sequence ID" value="NZ_BAABMB010000004.1"/>
</dbReference>
<keyword evidence="4 6" id="KW-1133">Transmembrane helix</keyword>
<dbReference type="Pfam" id="PF02653">
    <property type="entry name" value="BPD_transp_2"/>
    <property type="match status" value="1"/>
</dbReference>
<dbReference type="Proteomes" id="UP000318405">
    <property type="component" value="Unassembled WGS sequence"/>
</dbReference>
<feature type="transmembrane region" description="Helical" evidence="6">
    <location>
        <begin position="292"/>
        <end position="311"/>
    </location>
</feature>
<feature type="transmembrane region" description="Helical" evidence="6">
    <location>
        <begin position="256"/>
        <end position="280"/>
    </location>
</feature>
<evidence type="ECO:0000256" key="5">
    <source>
        <dbReference type="ARBA" id="ARBA00023136"/>
    </source>
</evidence>
<gene>
    <name evidence="8" type="ORF">FOZ76_05755</name>
</gene>
<evidence type="ECO:0000256" key="7">
    <source>
        <dbReference type="SAM" id="SignalP"/>
    </source>
</evidence>
<dbReference type="PANTHER" id="PTHR30482">
    <property type="entry name" value="HIGH-AFFINITY BRANCHED-CHAIN AMINO ACID TRANSPORT SYSTEM PERMEASE"/>
    <property type="match status" value="1"/>
</dbReference>
<keyword evidence="3 6" id="KW-0812">Transmembrane</keyword>
<keyword evidence="7" id="KW-0732">Signal</keyword>
<comment type="caution">
    <text evidence="8">The sequence shown here is derived from an EMBL/GenBank/DDBJ whole genome shotgun (WGS) entry which is preliminary data.</text>
</comment>